<keyword evidence="2" id="KW-1185">Reference proteome</keyword>
<dbReference type="EMBL" id="JAVXUO010000951">
    <property type="protein sequence ID" value="KAK2987683.1"/>
    <property type="molecule type" value="Genomic_DNA"/>
</dbReference>
<reference evidence="1" key="1">
    <citation type="submission" date="2022-12" db="EMBL/GenBank/DDBJ databases">
        <title>Draft genome assemblies for two species of Escallonia (Escalloniales).</title>
        <authorList>
            <person name="Chanderbali A."/>
            <person name="Dervinis C."/>
            <person name="Anghel I."/>
            <person name="Soltis D."/>
            <person name="Soltis P."/>
            <person name="Zapata F."/>
        </authorList>
    </citation>
    <scope>NUCLEOTIDE SEQUENCE</scope>
    <source>
        <strain evidence="1">UCBG92.1500</strain>
        <tissue evidence="1">Leaf</tissue>
    </source>
</reference>
<evidence type="ECO:0000313" key="1">
    <source>
        <dbReference type="EMBL" id="KAK2987683.1"/>
    </source>
</evidence>
<dbReference type="InterPro" id="IPR010765">
    <property type="entry name" value="DUF1350"/>
</dbReference>
<dbReference type="PANTHER" id="PTHR34127">
    <property type="entry name" value="OS04G0405600 PROTEIN"/>
    <property type="match status" value="1"/>
</dbReference>
<gene>
    <name evidence="1" type="ORF">RJ640_015025</name>
</gene>
<organism evidence="1 2">
    <name type="scientific">Escallonia rubra</name>
    <dbReference type="NCBI Taxonomy" id="112253"/>
    <lineage>
        <taxon>Eukaryota</taxon>
        <taxon>Viridiplantae</taxon>
        <taxon>Streptophyta</taxon>
        <taxon>Embryophyta</taxon>
        <taxon>Tracheophyta</taxon>
        <taxon>Spermatophyta</taxon>
        <taxon>Magnoliopsida</taxon>
        <taxon>eudicotyledons</taxon>
        <taxon>Gunneridae</taxon>
        <taxon>Pentapetalae</taxon>
        <taxon>asterids</taxon>
        <taxon>campanulids</taxon>
        <taxon>Escalloniales</taxon>
        <taxon>Escalloniaceae</taxon>
        <taxon>Escallonia</taxon>
    </lineage>
</organism>
<accession>A0AA88RLY8</accession>
<name>A0AA88RLY8_9ASTE</name>
<protein>
    <submittedName>
        <fullName evidence="1">Uncharacterized protein</fullName>
    </submittedName>
</protein>
<dbReference type="Proteomes" id="UP001187471">
    <property type="component" value="Unassembled WGS sequence"/>
</dbReference>
<evidence type="ECO:0000313" key="2">
    <source>
        <dbReference type="Proteomes" id="UP001187471"/>
    </source>
</evidence>
<dbReference type="InterPro" id="IPR029058">
    <property type="entry name" value="AB_hydrolase_fold"/>
</dbReference>
<dbReference type="SUPFAM" id="SSF53474">
    <property type="entry name" value="alpha/beta-Hydrolases"/>
    <property type="match status" value="1"/>
</dbReference>
<comment type="caution">
    <text evidence="1">The sequence shown here is derived from an EMBL/GenBank/DDBJ whole genome shotgun (WGS) entry which is preliminary data.</text>
</comment>
<proteinExistence type="predicted"/>
<dbReference type="PANTHER" id="PTHR34127:SF3">
    <property type="entry name" value="INITIATION FACTOR 4F SUBUNIT (DUF1350)"/>
    <property type="match status" value="1"/>
</dbReference>
<sequence>MAGVFMGSSTCGSMGLATPSSGFPHVKCQCVSQKNLTANFRVPKMFEKQWTRKSTFFAASPTRRMVLNGYVGEANYTMNNNTTRNYKRLGSCLVVPPPKGKKPRALIKFLGGAFIGAIPEVTYSYLLGLLANEGYLIVSVPYDVTFDHSQAAREIFERFHACLDQILTSGMPELDLTAAELADLPLYSVGHSNGALLQVLTGSYFSEKIPKANAIISYNNRPATEAVPYFEQLGPLVSQVMPVVEASPINLMAKSASDAWTVLLNTAERMNPDYDPEVMVSLNKFVDQLPSVFNQVAQGISEFRPTPAENRDCFKKSYNVQSTLLVKFNTDPIDETDLLEETLKPRVESISGTLEKVLLSGNHITPCIQEPSWEVGYVYTPADAIAQGLKTLSLNDTKVLSRTIIDWFRRLENNASAKRFSQF</sequence>
<dbReference type="AlphaFoldDB" id="A0AA88RLY8"/>
<dbReference type="Pfam" id="PF07082">
    <property type="entry name" value="DUF1350"/>
    <property type="match status" value="1"/>
</dbReference>